<keyword evidence="2" id="KW-1185">Reference proteome</keyword>
<reference evidence="1 2" key="1">
    <citation type="submission" date="2018-06" db="EMBL/GenBank/DDBJ databases">
        <authorList>
            <consortium name="Pathogen Informatics"/>
            <person name="Doyle S."/>
        </authorList>
    </citation>
    <scope>NUCLEOTIDE SEQUENCE [LARGE SCALE GENOMIC DNA]</scope>
    <source>
        <strain evidence="1 2">NCTC11087</strain>
    </source>
</reference>
<dbReference type="EMBL" id="UHFX01000003">
    <property type="protein sequence ID" value="SUO03231.1"/>
    <property type="molecule type" value="Genomic_DNA"/>
</dbReference>
<organism evidence="1 2">
    <name type="scientific">Faecalicoccus pleomorphus</name>
    <dbReference type="NCBI Taxonomy" id="1323"/>
    <lineage>
        <taxon>Bacteria</taxon>
        <taxon>Bacillati</taxon>
        <taxon>Bacillota</taxon>
        <taxon>Erysipelotrichia</taxon>
        <taxon>Erysipelotrichales</taxon>
        <taxon>Erysipelotrichaceae</taxon>
        <taxon>Faecalicoccus</taxon>
    </lineage>
</organism>
<dbReference type="AlphaFoldDB" id="A0A380LIU2"/>
<protein>
    <recommendedName>
        <fullName evidence="3">DUF2007 domain-containing protein</fullName>
    </recommendedName>
</protein>
<accession>A0A380LIU2</accession>
<evidence type="ECO:0000313" key="2">
    <source>
        <dbReference type="Proteomes" id="UP000255523"/>
    </source>
</evidence>
<gene>
    <name evidence="1" type="ORF">NCTC11087_00085</name>
</gene>
<proteinExistence type="predicted"/>
<dbReference type="Proteomes" id="UP000255523">
    <property type="component" value="Unassembled WGS sequence"/>
</dbReference>
<dbReference type="GeneID" id="77461085"/>
<evidence type="ECO:0008006" key="3">
    <source>
        <dbReference type="Google" id="ProtNLM"/>
    </source>
</evidence>
<name>A0A380LIU2_9FIRM</name>
<sequence>MFGKEKVFTTTDIEQKNKIEDILSEHHIEYRIRMKDVNQLHPFHTALMGSMLAGDHKPRYAWDFYVDFQNQELARQILSSE</sequence>
<evidence type="ECO:0000313" key="1">
    <source>
        <dbReference type="EMBL" id="SUO03231.1"/>
    </source>
</evidence>
<dbReference type="RefSeq" id="WP_022790463.1">
    <property type="nucleotide sequence ID" value="NZ_UHFX01000003.1"/>
</dbReference>